<comment type="caution">
    <text evidence="2">The sequence shown here is derived from an EMBL/GenBank/DDBJ whole genome shotgun (WGS) entry which is preliminary data.</text>
</comment>
<feature type="non-terminal residue" evidence="2">
    <location>
        <position position="130"/>
    </location>
</feature>
<reference evidence="2" key="1">
    <citation type="submission" date="2020-05" db="EMBL/GenBank/DDBJ databases">
        <title>Phylogenomic resolution of chytrid fungi.</title>
        <authorList>
            <person name="Stajich J.E."/>
            <person name="Amses K."/>
            <person name="Simmons R."/>
            <person name="Seto K."/>
            <person name="Myers J."/>
            <person name="Bonds A."/>
            <person name="Quandt C.A."/>
            <person name="Barry K."/>
            <person name="Liu P."/>
            <person name="Grigoriev I."/>
            <person name="Longcore J.E."/>
            <person name="James T.Y."/>
        </authorList>
    </citation>
    <scope>NUCLEOTIDE SEQUENCE</scope>
    <source>
        <strain evidence="2">JEL0318</strain>
    </source>
</reference>
<gene>
    <name evidence="2" type="ORF">HK097_006858</name>
</gene>
<dbReference type="AlphaFoldDB" id="A0AAD5S0M8"/>
<accession>A0AAD5S0M8</accession>
<evidence type="ECO:0000313" key="3">
    <source>
        <dbReference type="Proteomes" id="UP001212841"/>
    </source>
</evidence>
<feature type="compositionally biased region" description="Polar residues" evidence="1">
    <location>
        <begin position="36"/>
        <end position="46"/>
    </location>
</feature>
<feature type="region of interest" description="Disordered" evidence="1">
    <location>
        <begin position="1"/>
        <end position="46"/>
    </location>
</feature>
<protein>
    <submittedName>
        <fullName evidence="2">Uncharacterized protein</fullName>
    </submittedName>
</protein>
<feature type="compositionally biased region" description="Basic and acidic residues" evidence="1">
    <location>
        <begin position="1"/>
        <end position="17"/>
    </location>
</feature>
<dbReference type="Proteomes" id="UP001212841">
    <property type="component" value="Unassembled WGS sequence"/>
</dbReference>
<feature type="non-terminal residue" evidence="2">
    <location>
        <position position="1"/>
    </location>
</feature>
<name>A0AAD5S0M8_9FUNG</name>
<keyword evidence="3" id="KW-1185">Reference proteome</keyword>
<organism evidence="2 3">
    <name type="scientific">Rhizophlyctis rosea</name>
    <dbReference type="NCBI Taxonomy" id="64517"/>
    <lineage>
        <taxon>Eukaryota</taxon>
        <taxon>Fungi</taxon>
        <taxon>Fungi incertae sedis</taxon>
        <taxon>Chytridiomycota</taxon>
        <taxon>Chytridiomycota incertae sedis</taxon>
        <taxon>Chytridiomycetes</taxon>
        <taxon>Rhizophlyctidales</taxon>
        <taxon>Rhizophlyctidaceae</taxon>
        <taxon>Rhizophlyctis</taxon>
    </lineage>
</organism>
<proteinExistence type="predicted"/>
<evidence type="ECO:0000256" key="1">
    <source>
        <dbReference type="SAM" id="MobiDB-lite"/>
    </source>
</evidence>
<dbReference type="EMBL" id="JADGJD010003232">
    <property type="protein sequence ID" value="KAJ3024752.1"/>
    <property type="molecule type" value="Genomic_DNA"/>
</dbReference>
<evidence type="ECO:0000313" key="2">
    <source>
        <dbReference type="EMBL" id="KAJ3024752.1"/>
    </source>
</evidence>
<sequence length="130" mass="14823">PKSDSSDVSRGKKRTPDDQAGEGTPAKRSRTEINDPKSTARGQISGRQATFRKWLDEIEGKNIRPKGCFRWIPEESSLDKVQEIVQTAYDYTVQLLKDLSDADRDDADEIRSIRMKGLEIDDHLKKTFEL</sequence>